<comment type="caution">
    <text evidence="1">The sequence shown here is derived from an EMBL/GenBank/DDBJ whole genome shotgun (WGS) entry which is preliminary data.</text>
</comment>
<organism evidence="1 2">
    <name type="scientific">Manihot esculenta</name>
    <name type="common">Cassava</name>
    <name type="synonym">Jatropha manihot</name>
    <dbReference type="NCBI Taxonomy" id="3983"/>
    <lineage>
        <taxon>Eukaryota</taxon>
        <taxon>Viridiplantae</taxon>
        <taxon>Streptophyta</taxon>
        <taxon>Embryophyta</taxon>
        <taxon>Tracheophyta</taxon>
        <taxon>Spermatophyta</taxon>
        <taxon>Magnoliopsida</taxon>
        <taxon>eudicotyledons</taxon>
        <taxon>Gunneridae</taxon>
        <taxon>Pentapetalae</taxon>
        <taxon>rosids</taxon>
        <taxon>fabids</taxon>
        <taxon>Malpighiales</taxon>
        <taxon>Euphorbiaceae</taxon>
        <taxon>Crotonoideae</taxon>
        <taxon>Manihoteae</taxon>
        <taxon>Manihot</taxon>
    </lineage>
</organism>
<dbReference type="Proteomes" id="UP000091857">
    <property type="component" value="Chromosome 18"/>
</dbReference>
<sequence length="255" mass="27910">MEEGGPELRLFDSSEELSSGLADYVHQISESAIKERGSFSLVLCGGDVPKRLGKLTSSAFLKMVEWSKWHVFWAEENVVAKRHPDSLFWQAKEYFLSKVPILPAHIVPVSHDLPGESAANSYEFSIRQHVRKRTVSVSPSSDCPRFDLILLNFPLSHQPVPGEDTQWVSCVSNHGSKERVILTLPVINAAAHVAIVASGPEVAPQFLDMMMGNKSIESSPARIVQPLDGKLVWFVDATAASLFLRGKGCAATSGS</sequence>
<dbReference type="EMBL" id="CM004404">
    <property type="protein sequence ID" value="KAG8633049.1"/>
    <property type="molecule type" value="Genomic_DNA"/>
</dbReference>
<keyword evidence="2" id="KW-1185">Reference proteome</keyword>
<protein>
    <submittedName>
        <fullName evidence="1">Uncharacterized protein</fullName>
    </submittedName>
</protein>
<reference evidence="2" key="1">
    <citation type="journal article" date="2016" name="Nat. Biotechnol.">
        <title>Sequencing wild and cultivated cassava and related species reveals extensive interspecific hybridization and genetic diversity.</title>
        <authorList>
            <person name="Bredeson J.V."/>
            <person name="Lyons J.B."/>
            <person name="Prochnik S.E."/>
            <person name="Wu G.A."/>
            <person name="Ha C.M."/>
            <person name="Edsinger-Gonzales E."/>
            <person name="Grimwood J."/>
            <person name="Schmutz J."/>
            <person name="Rabbi I.Y."/>
            <person name="Egesi C."/>
            <person name="Nauluvula P."/>
            <person name="Lebot V."/>
            <person name="Ndunguru J."/>
            <person name="Mkamilo G."/>
            <person name="Bart R.S."/>
            <person name="Setter T.L."/>
            <person name="Gleadow R.M."/>
            <person name="Kulakow P."/>
            <person name="Ferguson M.E."/>
            <person name="Rounsley S."/>
            <person name="Rokhsar D.S."/>
        </authorList>
    </citation>
    <scope>NUCLEOTIDE SEQUENCE [LARGE SCALE GENOMIC DNA]</scope>
    <source>
        <strain evidence="2">cv. AM560-2</strain>
    </source>
</reference>
<accession>A0ACB7FYI0</accession>
<evidence type="ECO:0000313" key="2">
    <source>
        <dbReference type="Proteomes" id="UP000091857"/>
    </source>
</evidence>
<gene>
    <name evidence="1" type="ORF">MANES_18G073581v8</name>
</gene>
<evidence type="ECO:0000313" key="1">
    <source>
        <dbReference type="EMBL" id="KAG8633049.1"/>
    </source>
</evidence>
<name>A0ACB7FYI0_MANES</name>
<proteinExistence type="predicted"/>